<evidence type="ECO:0000256" key="1">
    <source>
        <dbReference type="SAM" id="MobiDB-lite"/>
    </source>
</evidence>
<protein>
    <recommendedName>
        <fullName evidence="2">PH domain-containing protein</fullName>
    </recommendedName>
</protein>
<feature type="compositionally biased region" description="Low complexity" evidence="1">
    <location>
        <begin position="106"/>
        <end position="132"/>
    </location>
</feature>
<feature type="compositionally biased region" description="Low complexity" evidence="1">
    <location>
        <begin position="70"/>
        <end position="81"/>
    </location>
</feature>
<feature type="compositionally biased region" description="Low complexity" evidence="1">
    <location>
        <begin position="771"/>
        <end position="782"/>
    </location>
</feature>
<gene>
    <name evidence="3" type="ORF">KI688_011006</name>
</gene>
<dbReference type="Pfam" id="PF00169">
    <property type="entry name" value="PH"/>
    <property type="match status" value="1"/>
</dbReference>
<evidence type="ECO:0000313" key="4">
    <source>
        <dbReference type="Proteomes" id="UP000707451"/>
    </source>
</evidence>
<feature type="compositionally biased region" description="Basic and acidic residues" evidence="1">
    <location>
        <begin position="889"/>
        <end position="899"/>
    </location>
</feature>
<feature type="compositionally biased region" description="Polar residues" evidence="1">
    <location>
        <begin position="53"/>
        <end position="63"/>
    </location>
</feature>
<dbReference type="PROSITE" id="PS50003">
    <property type="entry name" value="PH_DOMAIN"/>
    <property type="match status" value="1"/>
</dbReference>
<feature type="compositionally biased region" description="Low complexity" evidence="1">
    <location>
        <begin position="656"/>
        <end position="681"/>
    </location>
</feature>
<dbReference type="AlphaFoldDB" id="A0A9P8BUZ0"/>
<feature type="region of interest" description="Disordered" evidence="1">
    <location>
        <begin position="1"/>
        <end position="157"/>
    </location>
</feature>
<comment type="caution">
    <text evidence="3">The sequence shown here is derived from an EMBL/GenBank/DDBJ whole genome shotgun (WGS) entry which is preliminary data.</text>
</comment>
<feature type="compositionally biased region" description="Polar residues" evidence="1">
    <location>
        <begin position="917"/>
        <end position="926"/>
    </location>
</feature>
<feature type="compositionally biased region" description="Basic and acidic residues" evidence="1">
    <location>
        <begin position="189"/>
        <end position="198"/>
    </location>
</feature>
<feature type="region of interest" description="Disordered" evidence="1">
    <location>
        <begin position="1158"/>
        <end position="1204"/>
    </location>
</feature>
<feature type="region of interest" description="Disordered" evidence="1">
    <location>
        <begin position="834"/>
        <end position="867"/>
    </location>
</feature>
<evidence type="ECO:0000313" key="3">
    <source>
        <dbReference type="EMBL" id="KAG9068723.1"/>
    </source>
</evidence>
<feature type="domain" description="PH" evidence="2">
    <location>
        <begin position="244"/>
        <end position="346"/>
    </location>
</feature>
<dbReference type="InterPro" id="IPR001849">
    <property type="entry name" value="PH_domain"/>
</dbReference>
<feature type="region of interest" description="Disordered" evidence="1">
    <location>
        <begin position="181"/>
        <end position="202"/>
    </location>
</feature>
<dbReference type="Gene3D" id="2.30.29.30">
    <property type="entry name" value="Pleckstrin-homology domain (PH domain)/Phosphotyrosine-binding domain (PTB)"/>
    <property type="match status" value="1"/>
</dbReference>
<feature type="compositionally biased region" description="Low complexity" evidence="1">
    <location>
        <begin position="804"/>
        <end position="818"/>
    </location>
</feature>
<feature type="compositionally biased region" description="Gly residues" evidence="1">
    <location>
        <begin position="471"/>
        <end position="480"/>
    </location>
</feature>
<organism evidence="3 4">
    <name type="scientific">Linnemannia hyalina</name>
    <dbReference type="NCBI Taxonomy" id="64524"/>
    <lineage>
        <taxon>Eukaryota</taxon>
        <taxon>Fungi</taxon>
        <taxon>Fungi incertae sedis</taxon>
        <taxon>Mucoromycota</taxon>
        <taxon>Mortierellomycotina</taxon>
        <taxon>Mortierellomycetes</taxon>
        <taxon>Mortierellales</taxon>
        <taxon>Mortierellaceae</taxon>
        <taxon>Linnemannia</taxon>
    </lineage>
</organism>
<feature type="compositionally biased region" description="Basic and acidic residues" evidence="1">
    <location>
        <begin position="1115"/>
        <end position="1124"/>
    </location>
</feature>
<dbReference type="OrthoDB" id="185175at2759"/>
<feature type="compositionally biased region" description="Low complexity" evidence="1">
    <location>
        <begin position="612"/>
        <end position="636"/>
    </location>
</feature>
<dbReference type="CDD" id="cd00821">
    <property type="entry name" value="PH"/>
    <property type="match status" value="1"/>
</dbReference>
<feature type="compositionally biased region" description="Polar residues" evidence="1">
    <location>
        <begin position="837"/>
        <end position="847"/>
    </location>
</feature>
<accession>A0A9P8BUZ0</accession>
<feature type="compositionally biased region" description="Low complexity" evidence="1">
    <location>
        <begin position="948"/>
        <end position="964"/>
    </location>
</feature>
<feature type="compositionally biased region" description="Polar residues" evidence="1">
    <location>
        <begin position="509"/>
        <end position="523"/>
    </location>
</feature>
<feature type="compositionally biased region" description="Low complexity" evidence="1">
    <location>
        <begin position="145"/>
        <end position="155"/>
    </location>
</feature>
<feature type="region of interest" description="Disordered" evidence="1">
    <location>
        <begin position="363"/>
        <end position="382"/>
    </location>
</feature>
<reference evidence="3" key="1">
    <citation type="submission" date="2021-06" db="EMBL/GenBank/DDBJ databases">
        <title>Genome Sequence of Mortierella hyaline Strain SCG-10, a Cold-Adapted, Nitrate-Reducing Fungus Isolated from Soil in Minnesota, USA.</title>
        <authorList>
            <person name="Aldossari N."/>
        </authorList>
    </citation>
    <scope>NUCLEOTIDE SEQUENCE</scope>
    <source>
        <strain evidence="3">SCG-10</strain>
    </source>
</reference>
<feature type="region of interest" description="Disordered" evidence="1">
    <location>
        <begin position="414"/>
        <end position="523"/>
    </location>
</feature>
<dbReference type="InterPro" id="IPR011993">
    <property type="entry name" value="PH-like_dom_sf"/>
</dbReference>
<feature type="compositionally biased region" description="Polar residues" evidence="1">
    <location>
        <begin position="87"/>
        <end position="104"/>
    </location>
</feature>
<feature type="compositionally biased region" description="Polar residues" evidence="1">
    <location>
        <begin position="857"/>
        <end position="866"/>
    </location>
</feature>
<feature type="region of interest" description="Disordered" evidence="1">
    <location>
        <begin position="757"/>
        <end position="822"/>
    </location>
</feature>
<dbReference type="SUPFAM" id="SSF50729">
    <property type="entry name" value="PH domain-like"/>
    <property type="match status" value="1"/>
</dbReference>
<feature type="region of interest" description="Disordered" evidence="1">
    <location>
        <begin position="612"/>
        <end position="698"/>
    </location>
</feature>
<feature type="compositionally biased region" description="Low complexity" evidence="1">
    <location>
        <begin position="7"/>
        <end position="34"/>
    </location>
</feature>
<feature type="region of interest" description="Disordered" evidence="1">
    <location>
        <begin position="566"/>
        <end position="591"/>
    </location>
</feature>
<dbReference type="SMART" id="SM00233">
    <property type="entry name" value="PH"/>
    <property type="match status" value="1"/>
</dbReference>
<sequence>MLRKKSSFSSHSSSQTPSPLPGSRSSSSATLSSLQNALTPSRSSSTIERKKPSSTFAQQQQQHPSRHGDNSSGSNTSDSISLGITHADSSYSAHSNGTSDSFYSPATMTPLTTTDDDSSTAASTHLQQQQQQRIPRSRQVSKNGSLSSSLTTPLSAYPQSDLSNQLDILILQTDAPLYSHHRQSSSLYRSEDGKDSRLETSSIISGKSGTISASVSTATSTIMASPSASNGGPFQLRVRHLEHGASYTGYLTKFSSRTFFSRKQWKRRYFVLNQESLHCFKSSDPQHPLLETLELCAETIVCVTDIFSGKRYCLQITSPGQKNWYVLADSANELSGWLRQLKGTVLRCRNPQQGMGQDPLYQYQQQQLSESRPRTHYSDSSEWSDLSSAASYGLVDSNGMPSSSVPPFASNNSTHASSYLSNLSRSSSPLPTPPRRSPHPSERHDPYVVTPFGGLNPHPRPMTPSFSPVQTGGGGGGGESTLGQEQVVKRQDDHRHRSLNKSNAAIDGSDNNTNSNNAVSSGQLSSDYASFGAVMERAEAVSPETVVQGQGSSGEVVEGTRLLSFPHESNHLPPLPSRQQQKKKQQKRDSSLADFPSELDIFMHADGGAIAARRGSSSSSTFSSSGSNSRRVSVVVDRPEAMITLPRRSSQRLMGSPSRPMSPVSSRPMSPNANRPSPRSSLVVTPPPRSIHRPTSVSVRHSTQMMSPLQIATQNLQQGIRAAAEQNRPMSPLDGLQRPGSRLSHFRYPSNVGLIHDRSPNGFGRVSLDRPMSPTSTALASPPTSPLPEPPRSGSVSPVRALRHSLSNSSSSSHRISIVPRHHDPDLLVSHRANPRSRAQSQESALVSRSHDKHFVQPSQQHSYRASSPLPAFAGAILLRDTTDGDQANDDHDGQDAVTRKHISMPVNSKLVLPSPSKGQQPDAPTQQHHHHHQYQHNTFPRQHKHSLSNASVSSMSSQTSSTHSFPAGIPVFGGAVARKNNSRDSALSARLSTLVPIPVGSVSPVSLPPQTALPPIPGSAPYPSTYPLPTPPTSGKVEVVLIPSARGDDEDVTGVDDGAATTVAAVPLTDLPTPPTSLEVALPLTTLPTHLTEVQEEEPCMTPEQQDEATVESVIDRQEDSDSKVGPLSEDVTAAVTDAVVEQSPSMAFKMILEEAEEADVSGSESANDKKDTATTTTTTSITTTTKDLPEEQKEHEEDDQEDIVANLAIESASPSVSS</sequence>
<feature type="compositionally biased region" description="Acidic residues" evidence="1">
    <location>
        <begin position="1097"/>
        <end position="1111"/>
    </location>
</feature>
<dbReference type="Proteomes" id="UP000707451">
    <property type="component" value="Unassembled WGS sequence"/>
</dbReference>
<name>A0A9P8BUZ0_9FUNG</name>
<feature type="compositionally biased region" description="Low complexity" evidence="1">
    <location>
        <begin position="417"/>
        <end position="429"/>
    </location>
</feature>
<feature type="region of interest" description="Disordered" evidence="1">
    <location>
        <begin position="883"/>
        <end position="964"/>
    </location>
</feature>
<dbReference type="EMBL" id="JAHRHY010000006">
    <property type="protein sequence ID" value="KAG9068723.1"/>
    <property type="molecule type" value="Genomic_DNA"/>
</dbReference>
<feature type="compositionally biased region" description="Low complexity" evidence="1">
    <location>
        <begin position="1175"/>
        <end position="1187"/>
    </location>
</feature>
<feature type="region of interest" description="Disordered" evidence="1">
    <location>
        <begin position="1097"/>
        <end position="1128"/>
    </location>
</feature>
<keyword evidence="4" id="KW-1185">Reference proteome</keyword>
<proteinExistence type="predicted"/>
<evidence type="ECO:0000259" key="2">
    <source>
        <dbReference type="PROSITE" id="PS50003"/>
    </source>
</evidence>
<feature type="compositionally biased region" description="Polar residues" evidence="1">
    <location>
        <begin position="35"/>
        <end position="46"/>
    </location>
</feature>